<organism evidence="2 3">
    <name type="scientific">Massariosphaeria phaeospora</name>
    <dbReference type="NCBI Taxonomy" id="100035"/>
    <lineage>
        <taxon>Eukaryota</taxon>
        <taxon>Fungi</taxon>
        <taxon>Dikarya</taxon>
        <taxon>Ascomycota</taxon>
        <taxon>Pezizomycotina</taxon>
        <taxon>Dothideomycetes</taxon>
        <taxon>Pleosporomycetidae</taxon>
        <taxon>Pleosporales</taxon>
        <taxon>Pleosporales incertae sedis</taxon>
        <taxon>Massariosphaeria</taxon>
    </lineage>
</organism>
<evidence type="ECO:0000313" key="3">
    <source>
        <dbReference type="Proteomes" id="UP000481861"/>
    </source>
</evidence>
<evidence type="ECO:0000256" key="1">
    <source>
        <dbReference type="SAM" id="MobiDB-lite"/>
    </source>
</evidence>
<gene>
    <name evidence="2" type="ORF">BDV95DRAFT_587013</name>
</gene>
<dbReference type="AlphaFoldDB" id="A0A7C8M026"/>
<keyword evidence="3" id="KW-1185">Reference proteome</keyword>
<feature type="region of interest" description="Disordered" evidence="1">
    <location>
        <begin position="1"/>
        <end position="28"/>
    </location>
</feature>
<protein>
    <submittedName>
        <fullName evidence="2">Uncharacterized protein</fullName>
    </submittedName>
</protein>
<sequence length="207" mass="23539">MAYHILPKLKPRTKSHARSPHQFFKPASPTTASAMASFLKPKPATQPLPCGCSRPHMLVPKLDTIVESPLNDKFAPSSPRRPDTTDRVVLTPKFHYYIPQMSTSQEDLYTSKMPRVYVPTTAATFLNSPVSEDDDLELPYIREDDFPYYPRLVERDGEADDRVTEKSLTGCTLKRGKLVMKMSGEEYWLEKRVVGVLRKLKIGNRKA</sequence>
<name>A0A7C8M026_9PLEO</name>
<comment type="caution">
    <text evidence="2">The sequence shown here is derived from an EMBL/GenBank/DDBJ whole genome shotgun (WGS) entry which is preliminary data.</text>
</comment>
<reference evidence="2 3" key="1">
    <citation type="submission" date="2020-01" db="EMBL/GenBank/DDBJ databases">
        <authorList>
            <consortium name="DOE Joint Genome Institute"/>
            <person name="Haridas S."/>
            <person name="Albert R."/>
            <person name="Binder M."/>
            <person name="Bloem J."/>
            <person name="Labutti K."/>
            <person name="Salamov A."/>
            <person name="Andreopoulos B."/>
            <person name="Baker S.E."/>
            <person name="Barry K."/>
            <person name="Bills G."/>
            <person name="Bluhm B.H."/>
            <person name="Cannon C."/>
            <person name="Castanera R."/>
            <person name="Culley D.E."/>
            <person name="Daum C."/>
            <person name="Ezra D."/>
            <person name="Gonzalez J.B."/>
            <person name="Henrissat B."/>
            <person name="Kuo A."/>
            <person name="Liang C."/>
            <person name="Lipzen A."/>
            <person name="Lutzoni F."/>
            <person name="Magnuson J."/>
            <person name="Mondo S."/>
            <person name="Nolan M."/>
            <person name="Ohm R."/>
            <person name="Pangilinan J."/>
            <person name="Park H.-J.H."/>
            <person name="Ramirez L."/>
            <person name="Alfaro M."/>
            <person name="Sun H."/>
            <person name="Tritt A."/>
            <person name="Yoshinaga Y."/>
            <person name="Zwiers L.-H.L."/>
            <person name="Turgeon B.G."/>
            <person name="Goodwin S.B."/>
            <person name="Spatafora J.W."/>
            <person name="Crous P.W."/>
            <person name="Grigoriev I.V."/>
        </authorList>
    </citation>
    <scope>NUCLEOTIDE SEQUENCE [LARGE SCALE GENOMIC DNA]</scope>
    <source>
        <strain evidence="2 3">CBS 611.86</strain>
    </source>
</reference>
<feature type="compositionally biased region" description="Basic residues" evidence="1">
    <location>
        <begin position="7"/>
        <end position="19"/>
    </location>
</feature>
<proteinExistence type="predicted"/>
<dbReference type="OrthoDB" id="3801346at2759"/>
<dbReference type="EMBL" id="JAADJZ010000034">
    <property type="protein sequence ID" value="KAF2865400.1"/>
    <property type="molecule type" value="Genomic_DNA"/>
</dbReference>
<accession>A0A7C8M026</accession>
<dbReference type="Proteomes" id="UP000481861">
    <property type="component" value="Unassembled WGS sequence"/>
</dbReference>
<evidence type="ECO:0000313" key="2">
    <source>
        <dbReference type="EMBL" id="KAF2865400.1"/>
    </source>
</evidence>